<feature type="chain" id="PRO_5016935856" evidence="5">
    <location>
        <begin position="30"/>
        <end position="409"/>
    </location>
</feature>
<dbReference type="InterPro" id="IPR036374">
    <property type="entry name" value="OxRdtase_Mopterin-bd_sf"/>
</dbReference>
<dbReference type="InterPro" id="IPR000572">
    <property type="entry name" value="OxRdtase_Mopterin-bd_dom"/>
</dbReference>
<dbReference type="PANTHER" id="PTHR19372">
    <property type="entry name" value="SULFITE REDUCTASE"/>
    <property type="match status" value="1"/>
</dbReference>
<gene>
    <name evidence="8" type="ORF">DDK22_36120</name>
</gene>
<dbReference type="InterPro" id="IPR006311">
    <property type="entry name" value="TAT_signal"/>
</dbReference>
<comment type="cofactor">
    <cofactor evidence="1">
        <name>Mo-molybdopterin</name>
        <dbReference type="ChEBI" id="CHEBI:71302"/>
    </cofactor>
</comment>
<evidence type="ECO:0000256" key="5">
    <source>
        <dbReference type="SAM" id="SignalP"/>
    </source>
</evidence>
<keyword evidence="2" id="KW-0500">Molybdenum</keyword>
<keyword evidence="5" id="KW-0732">Signal</keyword>
<evidence type="ECO:0000313" key="9">
    <source>
        <dbReference type="Proteomes" id="UP000253501"/>
    </source>
</evidence>
<evidence type="ECO:0000259" key="7">
    <source>
        <dbReference type="Pfam" id="PF03404"/>
    </source>
</evidence>
<evidence type="ECO:0000256" key="4">
    <source>
        <dbReference type="ARBA" id="ARBA00023002"/>
    </source>
</evidence>
<dbReference type="GO" id="GO:0008482">
    <property type="term" value="F:sulfite oxidase activity"/>
    <property type="evidence" value="ECO:0007669"/>
    <property type="project" value="TreeGrafter"/>
</dbReference>
<name>A0A367P777_CUPNE</name>
<dbReference type="PRINTS" id="PR00407">
    <property type="entry name" value="EUMOPTERIN"/>
</dbReference>
<feature type="domain" description="Oxidoreductase molybdopterin-binding" evidence="6">
    <location>
        <begin position="92"/>
        <end position="263"/>
    </location>
</feature>
<keyword evidence="4" id="KW-0560">Oxidoreductase</keyword>
<proteinExistence type="predicted"/>
<dbReference type="Gene3D" id="3.90.420.10">
    <property type="entry name" value="Oxidoreductase, molybdopterin-binding domain"/>
    <property type="match status" value="1"/>
</dbReference>
<dbReference type="PROSITE" id="PS51318">
    <property type="entry name" value="TAT"/>
    <property type="match status" value="1"/>
</dbReference>
<dbReference type="Proteomes" id="UP000253501">
    <property type="component" value="Unassembled WGS sequence"/>
</dbReference>
<reference evidence="8 9" key="1">
    <citation type="submission" date="2018-04" db="EMBL/GenBank/DDBJ databases">
        <title>Cupriavidus necator CR12 genome sequencing and assembly.</title>
        <authorList>
            <person name="Ben Fekih I."/>
            <person name="Mazhar H.S."/>
            <person name="Bello S.K."/>
            <person name="Rensing C."/>
        </authorList>
    </citation>
    <scope>NUCLEOTIDE SEQUENCE [LARGE SCALE GENOMIC DNA]</scope>
    <source>
        <strain evidence="8 9">CR12</strain>
    </source>
</reference>
<dbReference type="Pfam" id="PF00174">
    <property type="entry name" value="Oxidored_molyb"/>
    <property type="match status" value="1"/>
</dbReference>
<feature type="domain" description="Moybdenum cofactor oxidoreductase dimerisation" evidence="7">
    <location>
        <begin position="291"/>
        <end position="407"/>
    </location>
</feature>
<protein>
    <submittedName>
        <fullName evidence="8">Oxidase</fullName>
    </submittedName>
</protein>
<evidence type="ECO:0000256" key="3">
    <source>
        <dbReference type="ARBA" id="ARBA00022723"/>
    </source>
</evidence>
<feature type="signal peptide" evidence="5">
    <location>
        <begin position="1"/>
        <end position="29"/>
    </location>
</feature>
<evidence type="ECO:0000256" key="1">
    <source>
        <dbReference type="ARBA" id="ARBA00001924"/>
    </source>
</evidence>
<dbReference type="GO" id="GO:0043546">
    <property type="term" value="F:molybdopterin cofactor binding"/>
    <property type="evidence" value="ECO:0007669"/>
    <property type="project" value="TreeGrafter"/>
</dbReference>
<evidence type="ECO:0000259" key="6">
    <source>
        <dbReference type="Pfam" id="PF00174"/>
    </source>
</evidence>
<dbReference type="InterPro" id="IPR014756">
    <property type="entry name" value="Ig_E-set"/>
</dbReference>
<dbReference type="PANTHER" id="PTHR19372:SF7">
    <property type="entry name" value="SULFITE OXIDASE, MITOCHONDRIAL"/>
    <property type="match status" value="1"/>
</dbReference>
<dbReference type="EMBL" id="QDHA01000133">
    <property type="protein sequence ID" value="RCJ03691.1"/>
    <property type="molecule type" value="Genomic_DNA"/>
</dbReference>
<dbReference type="InterPro" id="IPR005066">
    <property type="entry name" value="MoCF_OxRdtse_dimer"/>
</dbReference>
<evidence type="ECO:0000313" key="8">
    <source>
        <dbReference type="EMBL" id="RCJ03691.1"/>
    </source>
</evidence>
<dbReference type="AlphaFoldDB" id="A0A367P777"/>
<evidence type="ECO:0000256" key="2">
    <source>
        <dbReference type="ARBA" id="ARBA00022505"/>
    </source>
</evidence>
<comment type="caution">
    <text evidence="8">The sequence shown here is derived from an EMBL/GenBank/DDBJ whole genome shotgun (WGS) entry which is preliminary data.</text>
</comment>
<dbReference type="SUPFAM" id="SSF56524">
    <property type="entry name" value="Oxidoreductase molybdopterin-binding domain"/>
    <property type="match status" value="1"/>
</dbReference>
<sequence>MTTRRAFLKRGAGLLAAGTGPLLPAPLFAAIADMPPELPEGARESAVLDALPGKLPLIKRTYRPPNYETPLAYFGEAFTPNNAFFVRYHLASIPEVNEADWRLRIGGEAATSPFELTLSQLKKDFEPFEVAAVCQCSGNRRGLFQPHVPGVEWGPGAMGNAKWRGARLRDVLARAGIGKDAVEIAFDGADRPVMAQTPDFIKSIPAWKAMEESALIAWEMNGAPLPHWNGYPARIVVPGWTATYWVKHIVSISALAKPLSGFWMNPAYRIPKGKFPQVDRFVSQETDVNMPITEMVVNSLLTNPMPGQRIRRGTVLEVKGIAWDGGYGIQRVEVSTDGGRTWQASELGPEHGRYAFRLFSLRFTPGKSGKLAVMARAINRAGATQTFELIHNPAGYHHNVVQRVEVEIV</sequence>
<dbReference type="SUPFAM" id="SSF81296">
    <property type="entry name" value="E set domains"/>
    <property type="match status" value="1"/>
</dbReference>
<keyword evidence="3" id="KW-0479">Metal-binding</keyword>
<accession>A0A367P777</accession>
<dbReference type="InterPro" id="IPR008335">
    <property type="entry name" value="Mopterin_OxRdtase_euk"/>
</dbReference>
<organism evidence="8 9">
    <name type="scientific">Cupriavidus necator</name>
    <name type="common">Alcaligenes eutrophus</name>
    <name type="synonym">Ralstonia eutropha</name>
    <dbReference type="NCBI Taxonomy" id="106590"/>
    <lineage>
        <taxon>Bacteria</taxon>
        <taxon>Pseudomonadati</taxon>
        <taxon>Pseudomonadota</taxon>
        <taxon>Betaproteobacteria</taxon>
        <taxon>Burkholderiales</taxon>
        <taxon>Burkholderiaceae</taxon>
        <taxon>Cupriavidus</taxon>
    </lineage>
</organism>
<dbReference type="Gene3D" id="2.60.40.650">
    <property type="match status" value="1"/>
</dbReference>
<dbReference type="RefSeq" id="WP_114136109.1">
    <property type="nucleotide sequence ID" value="NZ_CP068435.1"/>
</dbReference>
<dbReference type="Pfam" id="PF03404">
    <property type="entry name" value="Mo-co_dimer"/>
    <property type="match status" value="1"/>
</dbReference>
<dbReference type="GO" id="GO:0020037">
    <property type="term" value="F:heme binding"/>
    <property type="evidence" value="ECO:0007669"/>
    <property type="project" value="TreeGrafter"/>
</dbReference>
<dbReference type="GO" id="GO:0030151">
    <property type="term" value="F:molybdenum ion binding"/>
    <property type="evidence" value="ECO:0007669"/>
    <property type="project" value="InterPro"/>
</dbReference>
<dbReference type="GO" id="GO:0006790">
    <property type="term" value="P:sulfur compound metabolic process"/>
    <property type="evidence" value="ECO:0007669"/>
    <property type="project" value="TreeGrafter"/>
</dbReference>